<feature type="transmembrane region" description="Helical" evidence="7">
    <location>
        <begin position="240"/>
        <end position="261"/>
    </location>
</feature>
<dbReference type="PROSITE" id="PS50928">
    <property type="entry name" value="ABC_TM1"/>
    <property type="match status" value="1"/>
</dbReference>
<evidence type="ECO:0000256" key="1">
    <source>
        <dbReference type="ARBA" id="ARBA00004651"/>
    </source>
</evidence>
<evidence type="ECO:0000313" key="10">
    <source>
        <dbReference type="Proteomes" id="UP001212498"/>
    </source>
</evidence>
<dbReference type="Proteomes" id="UP001212498">
    <property type="component" value="Unassembled WGS sequence"/>
</dbReference>
<dbReference type="CDD" id="cd06261">
    <property type="entry name" value="TM_PBP2"/>
    <property type="match status" value="1"/>
</dbReference>
<accession>A0ABT4TDF7</accession>
<protein>
    <submittedName>
        <fullName evidence="9">Carbohydrate ABC transporter permease</fullName>
    </submittedName>
</protein>
<keyword evidence="10" id="KW-1185">Reference proteome</keyword>
<dbReference type="PANTHER" id="PTHR43744">
    <property type="entry name" value="ABC TRANSPORTER PERMEASE PROTEIN MG189-RELATED-RELATED"/>
    <property type="match status" value="1"/>
</dbReference>
<evidence type="ECO:0000256" key="2">
    <source>
        <dbReference type="ARBA" id="ARBA00022448"/>
    </source>
</evidence>
<feature type="transmembrane region" description="Helical" evidence="7">
    <location>
        <begin position="12"/>
        <end position="34"/>
    </location>
</feature>
<evidence type="ECO:0000256" key="5">
    <source>
        <dbReference type="ARBA" id="ARBA00022989"/>
    </source>
</evidence>
<sequence>MRTTARRIGAETLALAVAAAVFLVPFSFMLLTAVKDEKQAADLDFAWPTSWPVVRNLVEVISARDYLLLTAYVNSTILTVTSVALLVVFASMAAFVLQRRPGRVAGVVNLLVLSGLIIPPAVVPTIWVLQGIGLFKTLPGLILVEVAYSLSFAMLLYRAFIAAIPRELDEAAMIDGCTGMALFFRVIFPLMRPVTITVILTTSVAVFNDFVNPLYFLPGDDNATVQLTLYNFQSQYSTQWNLLFMDIVLITIPPLLAFVFFNRKIVAGMTAGAIKG</sequence>
<name>A0ABT4TDF7_9ACTN</name>
<feature type="transmembrane region" description="Helical" evidence="7">
    <location>
        <begin position="77"/>
        <end position="97"/>
    </location>
</feature>
<evidence type="ECO:0000256" key="6">
    <source>
        <dbReference type="ARBA" id="ARBA00023136"/>
    </source>
</evidence>
<evidence type="ECO:0000256" key="4">
    <source>
        <dbReference type="ARBA" id="ARBA00022692"/>
    </source>
</evidence>
<feature type="transmembrane region" description="Helical" evidence="7">
    <location>
        <begin position="104"/>
        <end position="129"/>
    </location>
</feature>
<evidence type="ECO:0000313" key="9">
    <source>
        <dbReference type="EMBL" id="MDA0647586.1"/>
    </source>
</evidence>
<dbReference type="InterPro" id="IPR035906">
    <property type="entry name" value="MetI-like_sf"/>
</dbReference>
<feature type="transmembrane region" description="Helical" evidence="7">
    <location>
        <begin position="141"/>
        <end position="161"/>
    </location>
</feature>
<dbReference type="SUPFAM" id="SSF161098">
    <property type="entry name" value="MetI-like"/>
    <property type="match status" value="1"/>
</dbReference>
<gene>
    <name evidence="9" type="ORF">OUY24_43745</name>
</gene>
<dbReference type="RefSeq" id="WP_271280495.1">
    <property type="nucleotide sequence ID" value="NZ_BAABFD010000015.1"/>
</dbReference>
<evidence type="ECO:0000256" key="3">
    <source>
        <dbReference type="ARBA" id="ARBA00022475"/>
    </source>
</evidence>
<dbReference type="Gene3D" id="1.10.3720.10">
    <property type="entry name" value="MetI-like"/>
    <property type="match status" value="1"/>
</dbReference>
<keyword evidence="5 7" id="KW-1133">Transmembrane helix</keyword>
<keyword evidence="6 7" id="KW-0472">Membrane</keyword>
<keyword evidence="4 7" id="KW-0812">Transmembrane</keyword>
<evidence type="ECO:0000256" key="7">
    <source>
        <dbReference type="RuleBase" id="RU363032"/>
    </source>
</evidence>
<comment type="similarity">
    <text evidence="7">Belongs to the binding-protein-dependent transport system permease family.</text>
</comment>
<feature type="transmembrane region" description="Helical" evidence="7">
    <location>
        <begin position="182"/>
        <end position="207"/>
    </location>
</feature>
<comment type="subcellular location">
    <subcellularLocation>
        <location evidence="1 7">Cell membrane</location>
        <topology evidence="1 7">Multi-pass membrane protein</topology>
    </subcellularLocation>
</comment>
<dbReference type="PANTHER" id="PTHR43744:SF8">
    <property type="entry name" value="SN-GLYCEROL-3-PHOSPHATE TRANSPORT SYSTEM PERMEASE PROTEIN UGPE"/>
    <property type="match status" value="1"/>
</dbReference>
<dbReference type="EMBL" id="JAPNUD010000326">
    <property type="protein sequence ID" value="MDA0647586.1"/>
    <property type="molecule type" value="Genomic_DNA"/>
</dbReference>
<dbReference type="Pfam" id="PF00528">
    <property type="entry name" value="BPD_transp_1"/>
    <property type="match status" value="1"/>
</dbReference>
<dbReference type="InterPro" id="IPR000515">
    <property type="entry name" value="MetI-like"/>
</dbReference>
<feature type="domain" description="ABC transmembrane type-1" evidence="8">
    <location>
        <begin position="72"/>
        <end position="261"/>
    </location>
</feature>
<comment type="caution">
    <text evidence="9">The sequence shown here is derived from an EMBL/GenBank/DDBJ whole genome shotgun (WGS) entry which is preliminary data.</text>
</comment>
<organism evidence="9 10">
    <name type="scientific">Nonomuraea ferruginea</name>
    <dbReference type="NCBI Taxonomy" id="46174"/>
    <lineage>
        <taxon>Bacteria</taxon>
        <taxon>Bacillati</taxon>
        <taxon>Actinomycetota</taxon>
        <taxon>Actinomycetes</taxon>
        <taxon>Streptosporangiales</taxon>
        <taxon>Streptosporangiaceae</taxon>
        <taxon>Nonomuraea</taxon>
    </lineage>
</organism>
<keyword evidence="2 7" id="KW-0813">Transport</keyword>
<keyword evidence="3" id="KW-1003">Cell membrane</keyword>
<reference evidence="9 10" key="1">
    <citation type="submission" date="2022-11" db="EMBL/GenBank/DDBJ databases">
        <title>Nonomuraea corallina sp. nov., a new species of the genus Nonomuraea isolated from sea side sediment in Thai sea.</title>
        <authorList>
            <person name="Ngamcharungchit C."/>
            <person name="Matsumoto A."/>
            <person name="Suriyachadkun C."/>
            <person name="Panbangred W."/>
            <person name="Inahashi Y."/>
            <person name="Intra B."/>
        </authorList>
    </citation>
    <scope>NUCLEOTIDE SEQUENCE [LARGE SCALE GENOMIC DNA]</scope>
    <source>
        <strain evidence="9 10">DSM 43553</strain>
    </source>
</reference>
<evidence type="ECO:0000259" key="8">
    <source>
        <dbReference type="PROSITE" id="PS50928"/>
    </source>
</evidence>
<proteinExistence type="inferred from homology"/>